<organism evidence="1 2">
    <name type="scientific">Pleurodeles waltl</name>
    <name type="common">Iberian ribbed newt</name>
    <dbReference type="NCBI Taxonomy" id="8319"/>
    <lineage>
        <taxon>Eukaryota</taxon>
        <taxon>Metazoa</taxon>
        <taxon>Chordata</taxon>
        <taxon>Craniata</taxon>
        <taxon>Vertebrata</taxon>
        <taxon>Euteleostomi</taxon>
        <taxon>Amphibia</taxon>
        <taxon>Batrachia</taxon>
        <taxon>Caudata</taxon>
        <taxon>Salamandroidea</taxon>
        <taxon>Salamandridae</taxon>
        <taxon>Pleurodelinae</taxon>
        <taxon>Pleurodeles</taxon>
    </lineage>
</organism>
<reference evidence="1" key="1">
    <citation type="journal article" date="2022" name="bioRxiv">
        <title>Sequencing and chromosome-scale assembly of the giantPleurodeles waltlgenome.</title>
        <authorList>
            <person name="Brown T."/>
            <person name="Elewa A."/>
            <person name="Iarovenko S."/>
            <person name="Subramanian E."/>
            <person name="Araus A.J."/>
            <person name="Petzold A."/>
            <person name="Susuki M."/>
            <person name="Suzuki K.-i.T."/>
            <person name="Hayashi T."/>
            <person name="Toyoda A."/>
            <person name="Oliveira C."/>
            <person name="Osipova E."/>
            <person name="Leigh N.D."/>
            <person name="Simon A."/>
            <person name="Yun M.H."/>
        </authorList>
    </citation>
    <scope>NUCLEOTIDE SEQUENCE</scope>
    <source>
        <strain evidence="1">20211129_DDA</strain>
        <tissue evidence="1">Liver</tissue>
    </source>
</reference>
<comment type="caution">
    <text evidence="1">The sequence shown here is derived from an EMBL/GenBank/DDBJ whole genome shotgun (WGS) entry which is preliminary data.</text>
</comment>
<dbReference type="EMBL" id="JANPWB010000006">
    <property type="protein sequence ID" value="KAJ1175751.1"/>
    <property type="molecule type" value="Genomic_DNA"/>
</dbReference>
<name>A0AAV7TI09_PLEWA</name>
<keyword evidence="2" id="KW-1185">Reference proteome</keyword>
<dbReference type="AlphaFoldDB" id="A0AAV7TI09"/>
<proteinExistence type="predicted"/>
<protein>
    <submittedName>
        <fullName evidence="1">Uncharacterized protein</fullName>
    </submittedName>
</protein>
<evidence type="ECO:0000313" key="1">
    <source>
        <dbReference type="EMBL" id="KAJ1175751.1"/>
    </source>
</evidence>
<gene>
    <name evidence="1" type="ORF">NDU88_001038</name>
</gene>
<sequence length="101" mass="11029">MAGGDEYLSRIATKGSHRMDPTPPHAPRGHLKDLAMTVDTLGTGYQLDFTHEVFSSFLLYTMGCSTAGYWGETKGGEPFTLGQDPRSKILILVGHWGPSYP</sequence>
<dbReference type="Proteomes" id="UP001066276">
    <property type="component" value="Chromosome 3_2"/>
</dbReference>
<accession>A0AAV7TI09</accession>
<evidence type="ECO:0000313" key="2">
    <source>
        <dbReference type="Proteomes" id="UP001066276"/>
    </source>
</evidence>